<keyword evidence="3" id="KW-0963">Cytoplasm</keyword>
<dbReference type="InterPro" id="IPR003889">
    <property type="entry name" value="FYrich_C"/>
</dbReference>
<dbReference type="GO" id="GO:0051301">
    <property type="term" value="P:cell division"/>
    <property type="evidence" value="ECO:0007669"/>
    <property type="project" value="UniProtKB-KW"/>
</dbReference>
<organism evidence="10">
    <name type="scientific">Percolomonas cosmopolitus</name>
    <dbReference type="NCBI Taxonomy" id="63605"/>
    <lineage>
        <taxon>Eukaryota</taxon>
        <taxon>Discoba</taxon>
        <taxon>Heterolobosea</taxon>
        <taxon>Tetramitia</taxon>
        <taxon>Eutetramitia</taxon>
        <taxon>Percolomonadidae</taxon>
        <taxon>Percolomonas</taxon>
    </lineage>
</organism>
<keyword evidence="7" id="KW-0131">Cell cycle</keyword>
<sequence>MAPPPPPLPSPHTQQPHRIHVSSGIFTQQPCPSQPLFPLHSLILELTLELAEILSETVLSERSSMNHVGSNKRADGHSVGIVDTGSSTGTESKVPLLFSAGSLFTNIPIHSHAQFRNFLLHADFSEIEEKRDSGDLFKEQHVEAGLVFCTDSDLVAWTQQPSATTTTTTTTDNMHLEAPTLHALKEAFTQNTWDAVCVLDSDTHASQWKLQLTHILGENAARRFHFCTQEKLRNTWLNTIKDKYGLIELKIEGIPMKQQKTSDTTDDYEVPLLCRASSWHITQNLNVTNFKTLKFEWRRNDPNSNIYAHHMLSDAFPVVALQPNSNVSKCLMSFIGKGRAATVELIYEKTTEEQKMADNNDAKPPPITTHMITKQGNQAYIHVLSSSTMFDAQCTQNKSISDEYRYEQLFNLISQQNMIRYHPQLTPFKNKRVHELKELAKQEMTTMRHNGFLYHTPKYVEKLTRIFPLHFLHFTILWNDQIPQSVYQSLKPLFKIIYKDEPTEADIDQARVFLSDMYRACTANENYLFPHLKEDHKKRYYMHKKMWYEVRILLTAFKAERLLRIMDHLWPNFFFDPAEENQSTASRNQNGTPALPFSEDGPSGFTLESLGTIVHDRSAYHDQLNIYPVGYRVSKMLVDLLDPTQMCKYIFSIQDGGESPIFVIQRDQTSEHIFQGKTPSGVFNQFANAQERLQGKPLSGMMPEREGLQAFGLINYTVQRLIADLPNSEKCERSLWSFPHAMQREPNNFEPFIKRSASSVSKTAGVADGGAKDDIANIGEPRKNASDNTNVTFAIQTQTVYSQHRDAAVLYQKKQLENAMNSFKWREGVSLFELHALKSEKSLESRAAMLGTHKQLYADMYANEDPIMDSIISQQQQLSSNRKKKNKKRKSQNSESKRAKRRRKQGM</sequence>
<evidence type="ECO:0000256" key="8">
    <source>
        <dbReference type="ARBA" id="ARBA00061603"/>
    </source>
</evidence>
<evidence type="ECO:0000256" key="1">
    <source>
        <dbReference type="ARBA" id="ARBA00004123"/>
    </source>
</evidence>
<dbReference type="GO" id="GO:0032039">
    <property type="term" value="C:integrator complex"/>
    <property type="evidence" value="ECO:0007669"/>
    <property type="project" value="TreeGrafter"/>
</dbReference>
<comment type="subcellular location">
    <subcellularLocation>
        <location evidence="2">Cytoplasm</location>
    </subcellularLocation>
    <subcellularLocation>
        <location evidence="1">Nucleus</location>
    </subcellularLocation>
</comment>
<comment type="similarity">
    <text evidence="8">Belongs to the Integrator subunit 13 family.</text>
</comment>
<feature type="compositionally biased region" description="Basic residues" evidence="9">
    <location>
        <begin position="881"/>
        <end position="891"/>
    </location>
</feature>
<dbReference type="PANTHER" id="PTHR12955:SF1">
    <property type="entry name" value="INTEGRATOR COMPLEX SUBUNIT 13"/>
    <property type="match status" value="1"/>
</dbReference>
<name>A0A7S1KU37_9EUKA</name>
<evidence type="ECO:0000256" key="6">
    <source>
        <dbReference type="ARBA" id="ARBA00023242"/>
    </source>
</evidence>
<dbReference type="AlphaFoldDB" id="A0A7S1KU37"/>
<keyword evidence="5" id="KW-0498">Mitosis</keyword>
<dbReference type="GO" id="GO:0005737">
    <property type="term" value="C:cytoplasm"/>
    <property type="evidence" value="ECO:0007669"/>
    <property type="project" value="UniProtKB-SubCell"/>
</dbReference>
<protein>
    <submittedName>
        <fullName evidence="10">Uncharacterized protein</fullName>
    </submittedName>
</protein>
<keyword evidence="4" id="KW-0132">Cell division</keyword>
<dbReference type="PROSITE" id="PS51542">
    <property type="entry name" value="FYRN"/>
    <property type="match status" value="1"/>
</dbReference>
<evidence type="ECO:0000256" key="2">
    <source>
        <dbReference type="ARBA" id="ARBA00004496"/>
    </source>
</evidence>
<dbReference type="Gene3D" id="3.30.160.360">
    <property type="match status" value="1"/>
</dbReference>
<dbReference type="Pfam" id="PF10221">
    <property type="entry name" value="Mat89Bb"/>
    <property type="match status" value="1"/>
</dbReference>
<dbReference type="Pfam" id="PF05964">
    <property type="entry name" value="FYRN"/>
    <property type="match status" value="1"/>
</dbReference>
<keyword evidence="6" id="KW-0539">Nucleus</keyword>
<dbReference type="PANTHER" id="PTHR12955">
    <property type="entry name" value="SARCOMA ANTIGEN NY-SAR-95-RELATED"/>
    <property type="match status" value="1"/>
</dbReference>
<feature type="region of interest" description="Disordered" evidence="9">
    <location>
        <begin position="67"/>
        <end position="88"/>
    </location>
</feature>
<dbReference type="PROSITE" id="PS51543">
    <property type="entry name" value="FYRC"/>
    <property type="match status" value="1"/>
</dbReference>
<dbReference type="Pfam" id="PF05965">
    <property type="entry name" value="FYRC"/>
    <property type="match status" value="1"/>
</dbReference>
<dbReference type="GO" id="GO:0007346">
    <property type="term" value="P:regulation of mitotic cell cycle"/>
    <property type="evidence" value="ECO:0007669"/>
    <property type="project" value="TreeGrafter"/>
</dbReference>
<feature type="region of interest" description="Disordered" evidence="9">
    <location>
        <begin position="873"/>
        <end position="907"/>
    </location>
</feature>
<dbReference type="InterPro" id="IPR019355">
    <property type="entry name" value="Cell_cycle_regulator_Mat89Bb"/>
</dbReference>
<dbReference type="EMBL" id="HBGD01010579">
    <property type="protein sequence ID" value="CAD9085443.1"/>
    <property type="molecule type" value="Transcribed_RNA"/>
</dbReference>
<evidence type="ECO:0000256" key="9">
    <source>
        <dbReference type="SAM" id="MobiDB-lite"/>
    </source>
</evidence>
<evidence type="ECO:0000256" key="5">
    <source>
        <dbReference type="ARBA" id="ARBA00022776"/>
    </source>
</evidence>
<accession>A0A7S1KU37</accession>
<dbReference type="GO" id="GO:0051642">
    <property type="term" value="P:centrosome localization"/>
    <property type="evidence" value="ECO:0007669"/>
    <property type="project" value="TreeGrafter"/>
</dbReference>
<gene>
    <name evidence="10" type="ORF">PCOS0759_LOCUS8697</name>
</gene>
<evidence type="ECO:0000256" key="7">
    <source>
        <dbReference type="ARBA" id="ARBA00023306"/>
    </source>
</evidence>
<feature type="compositionally biased region" description="Basic residues" evidence="9">
    <location>
        <begin position="898"/>
        <end position="907"/>
    </location>
</feature>
<dbReference type="InterPro" id="IPR003888">
    <property type="entry name" value="FYrich_N"/>
</dbReference>
<evidence type="ECO:0000313" key="10">
    <source>
        <dbReference type="EMBL" id="CAD9085443.1"/>
    </source>
</evidence>
<reference evidence="10" key="1">
    <citation type="submission" date="2021-01" db="EMBL/GenBank/DDBJ databases">
        <authorList>
            <person name="Corre E."/>
            <person name="Pelletier E."/>
            <person name="Niang G."/>
            <person name="Scheremetjew M."/>
            <person name="Finn R."/>
            <person name="Kale V."/>
            <person name="Holt S."/>
            <person name="Cochrane G."/>
            <person name="Meng A."/>
            <person name="Brown T."/>
            <person name="Cohen L."/>
        </authorList>
    </citation>
    <scope>NUCLEOTIDE SEQUENCE</scope>
    <source>
        <strain evidence="10">WS</strain>
    </source>
</reference>
<evidence type="ECO:0000256" key="3">
    <source>
        <dbReference type="ARBA" id="ARBA00022490"/>
    </source>
</evidence>
<evidence type="ECO:0000256" key="4">
    <source>
        <dbReference type="ARBA" id="ARBA00022618"/>
    </source>
</evidence>
<proteinExistence type="inferred from homology"/>
<dbReference type="SMART" id="SM00541">
    <property type="entry name" value="FYRN"/>
    <property type="match status" value="1"/>
</dbReference>